<accession>A0A1V8M5B7</accession>
<keyword evidence="3" id="KW-1185">Reference proteome</keyword>
<dbReference type="STRING" id="1420851.AU255_02300"/>
<dbReference type="InterPro" id="IPR052698">
    <property type="entry name" value="MoCofactor_Util/Proc"/>
</dbReference>
<dbReference type="OrthoDB" id="9815497at2"/>
<reference evidence="2 3" key="1">
    <citation type="submission" date="2015-12" db="EMBL/GenBank/DDBJ databases">
        <authorList>
            <person name="Shamseldin A."/>
            <person name="Moawad H."/>
            <person name="Abd El-Rahim W.M."/>
            <person name="Sadowsky M.J."/>
        </authorList>
    </citation>
    <scope>NUCLEOTIDE SEQUENCE [LARGE SCALE GENOMIC DNA]</scope>
    <source>
        <strain evidence="2 3">WF1</strain>
    </source>
</reference>
<dbReference type="PANTHER" id="PTHR30388:SF6">
    <property type="entry name" value="XANTHINE DEHYDROGENASE SUBUNIT A-RELATED"/>
    <property type="match status" value="1"/>
</dbReference>
<dbReference type="Proteomes" id="UP000191980">
    <property type="component" value="Unassembled WGS sequence"/>
</dbReference>
<evidence type="ECO:0000313" key="3">
    <source>
        <dbReference type="Proteomes" id="UP000191980"/>
    </source>
</evidence>
<evidence type="ECO:0000313" key="2">
    <source>
        <dbReference type="EMBL" id="OQK16760.1"/>
    </source>
</evidence>
<dbReference type="PANTHER" id="PTHR30388">
    <property type="entry name" value="ALDEHYDE OXIDOREDUCTASE MOLYBDENUM COFACTOR ASSEMBLY PROTEIN"/>
    <property type="match status" value="1"/>
</dbReference>
<proteinExistence type="predicted"/>
<gene>
    <name evidence="2" type="ORF">AU255_02300</name>
</gene>
<dbReference type="EMBL" id="LPUF01000001">
    <property type="protein sequence ID" value="OQK16760.1"/>
    <property type="molecule type" value="Genomic_DNA"/>
</dbReference>
<feature type="domain" description="XdhC- CoxI" evidence="1">
    <location>
        <begin position="16"/>
        <end position="73"/>
    </location>
</feature>
<sequence length="144" mass="15702">MQQQAEFWRHCIHTLNNKQALALLFVVDSHGSSPGKAGAKMAITADGTRFGTLGGGQIEYDLSEQALALIQQDSCSRLFCVQHNGTGQVCGGSQTVLYYPCTLTDLTVLQDIHNALQQKQVWQLVLMPGLASILKRVSRPMSLS</sequence>
<evidence type="ECO:0000259" key="1">
    <source>
        <dbReference type="Pfam" id="PF02625"/>
    </source>
</evidence>
<protein>
    <recommendedName>
        <fullName evidence="1">XdhC- CoxI domain-containing protein</fullName>
    </recommendedName>
</protein>
<organism evidence="2 3">
    <name type="scientific">Methyloprofundus sedimenti</name>
    <dbReference type="NCBI Taxonomy" id="1420851"/>
    <lineage>
        <taxon>Bacteria</taxon>
        <taxon>Pseudomonadati</taxon>
        <taxon>Pseudomonadota</taxon>
        <taxon>Gammaproteobacteria</taxon>
        <taxon>Methylococcales</taxon>
        <taxon>Methylococcaceae</taxon>
        <taxon>Methyloprofundus</taxon>
    </lineage>
</organism>
<dbReference type="AlphaFoldDB" id="A0A1V8M5B7"/>
<dbReference type="RefSeq" id="WP_080521383.1">
    <property type="nucleotide sequence ID" value="NZ_LPUF01000001.1"/>
</dbReference>
<name>A0A1V8M5B7_9GAMM</name>
<comment type="caution">
    <text evidence="2">The sequence shown here is derived from an EMBL/GenBank/DDBJ whole genome shotgun (WGS) entry which is preliminary data.</text>
</comment>
<dbReference type="InterPro" id="IPR003777">
    <property type="entry name" value="XdhC_CoxI"/>
</dbReference>
<dbReference type="Pfam" id="PF02625">
    <property type="entry name" value="XdhC_CoxI"/>
    <property type="match status" value="1"/>
</dbReference>